<evidence type="ECO:0000313" key="2">
    <source>
        <dbReference type="Proteomes" id="UP000269396"/>
    </source>
</evidence>
<accession>A0A3P8F1D4</accession>
<protein>
    <submittedName>
        <fullName evidence="1">Uncharacterized protein</fullName>
    </submittedName>
</protein>
<dbReference type="AlphaFoldDB" id="A0A3P8F1D4"/>
<dbReference type="Proteomes" id="UP000269396">
    <property type="component" value="Unassembled WGS sequence"/>
</dbReference>
<reference evidence="1 2" key="1">
    <citation type="submission" date="2018-11" db="EMBL/GenBank/DDBJ databases">
        <authorList>
            <consortium name="Pathogen Informatics"/>
        </authorList>
    </citation>
    <scope>NUCLEOTIDE SEQUENCE [LARGE SCALE GENOMIC DNA]</scope>
    <source>
        <strain>Denwood</strain>
        <strain evidence="2">Zambia</strain>
    </source>
</reference>
<dbReference type="EMBL" id="UZAL01036600">
    <property type="protein sequence ID" value="VDP70122.1"/>
    <property type="molecule type" value="Genomic_DNA"/>
</dbReference>
<organism evidence="1 2">
    <name type="scientific">Schistosoma mattheei</name>
    <dbReference type="NCBI Taxonomy" id="31246"/>
    <lineage>
        <taxon>Eukaryota</taxon>
        <taxon>Metazoa</taxon>
        <taxon>Spiralia</taxon>
        <taxon>Lophotrochozoa</taxon>
        <taxon>Platyhelminthes</taxon>
        <taxon>Trematoda</taxon>
        <taxon>Digenea</taxon>
        <taxon>Strigeidida</taxon>
        <taxon>Schistosomatoidea</taxon>
        <taxon>Schistosomatidae</taxon>
        <taxon>Schistosoma</taxon>
    </lineage>
</organism>
<name>A0A3P8F1D4_9TREM</name>
<proteinExistence type="predicted"/>
<keyword evidence="2" id="KW-1185">Reference proteome</keyword>
<sequence length="55" mass="6359">MVEAIYAWPCESILRGRDDSPHSRPYQGIWGQTVRLPGVESRSQPWDGCMILLHY</sequence>
<evidence type="ECO:0000313" key="1">
    <source>
        <dbReference type="EMBL" id="VDP70122.1"/>
    </source>
</evidence>
<gene>
    <name evidence="1" type="ORF">SMTD_LOCUS16006</name>
</gene>